<sequence length="78" mass="8469">MSCSHSPKFGVALEVRPSSDWGLAGHGDFQDPFGIPSYSQRPVHAGINRSHSSGTADELFLEKRGMKRNFSSGHSPQV</sequence>
<dbReference type="Proteomes" id="UP001165960">
    <property type="component" value="Unassembled WGS sequence"/>
</dbReference>
<evidence type="ECO:0000313" key="1">
    <source>
        <dbReference type="EMBL" id="KAJ9063318.1"/>
    </source>
</evidence>
<accession>A0ACC2SLS7</accession>
<dbReference type="EMBL" id="QTSX02004973">
    <property type="protein sequence ID" value="KAJ9063318.1"/>
    <property type="molecule type" value="Genomic_DNA"/>
</dbReference>
<evidence type="ECO:0000313" key="2">
    <source>
        <dbReference type="Proteomes" id="UP001165960"/>
    </source>
</evidence>
<keyword evidence="2" id="KW-1185">Reference proteome</keyword>
<organism evidence="1 2">
    <name type="scientific">Entomophthora muscae</name>
    <dbReference type="NCBI Taxonomy" id="34485"/>
    <lineage>
        <taxon>Eukaryota</taxon>
        <taxon>Fungi</taxon>
        <taxon>Fungi incertae sedis</taxon>
        <taxon>Zoopagomycota</taxon>
        <taxon>Entomophthoromycotina</taxon>
        <taxon>Entomophthoromycetes</taxon>
        <taxon>Entomophthorales</taxon>
        <taxon>Entomophthoraceae</taxon>
        <taxon>Entomophthora</taxon>
    </lineage>
</organism>
<protein>
    <submittedName>
        <fullName evidence="1">Uncharacterized protein</fullName>
    </submittedName>
</protein>
<name>A0ACC2SLS7_9FUNG</name>
<reference evidence="1" key="1">
    <citation type="submission" date="2022-04" db="EMBL/GenBank/DDBJ databases">
        <title>Genome of the entomopathogenic fungus Entomophthora muscae.</title>
        <authorList>
            <person name="Elya C."/>
            <person name="Lovett B.R."/>
            <person name="Lee E."/>
            <person name="Macias A.M."/>
            <person name="Hajek A.E."/>
            <person name="De Bivort B.L."/>
            <person name="Kasson M.T."/>
            <person name="De Fine Licht H.H."/>
            <person name="Stajich J.E."/>
        </authorList>
    </citation>
    <scope>NUCLEOTIDE SEQUENCE</scope>
    <source>
        <strain evidence="1">Berkeley</strain>
    </source>
</reference>
<gene>
    <name evidence="1" type="ORF">DSO57_1001224</name>
</gene>
<comment type="caution">
    <text evidence="1">The sequence shown here is derived from an EMBL/GenBank/DDBJ whole genome shotgun (WGS) entry which is preliminary data.</text>
</comment>
<proteinExistence type="predicted"/>